<dbReference type="SMART" id="SM00960">
    <property type="entry name" value="Robl_LC7"/>
    <property type="match status" value="1"/>
</dbReference>
<evidence type="ECO:0000313" key="5">
    <source>
        <dbReference type="Proteomes" id="UP001290101"/>
    </source>
</evidence>
<comment type="caution">
    <text evidence="3">The sequence shown here is derived from an EMBL/GenBank/DDBJ whole genome shotgun (WGS) entry which is preliminary data.</text>
</comment>
<reference evidence="3 4" key="1">
    <citation type="submission" date="2018-05" db="EMBL/GenBank/DDBJ databases">
        <title>Micromonosporas from Atacama Desert.</title>
        <authorList>
            <person name="Carro L."/>
            <person name="Golinska P."/>
            <person name="Klenk H.-P."/>
            <person name="Goodfellow M."/>
        </authorList>
    </citation>
    <scope>NUCLEOTIDE SEQUENCE [LARGE SCALE GENOMIC DNA]</scope>
    <source>
        <strain evidence="3 4">4G51</strain>
    </source>
</reference>
<evidence type="ECO:0000313" key="3">
    <source>
        <dbReference type="EMBL" id="PWR15405.1"/>
    </source>
</evidence>
<dbReference type="Proteomes" id="UP000246050">
    <property type="component" value="Unassembled WGS sequence"/>
</dbReference>
<dbReference type="InterPro" id="IPR053141">
    <property type="entry name" value="Mycobact_SerProt_Inhib_Rv3364c"/>
</dbReference>
<organism evidence="3 4">
    <name type="scientific">Micromonospora sicca</name>
    <dbReference type="NCBI Taxonomy" id="2202420"/>
    <lineage>
        <taxon>Bacteria</taxon>
        <taxon>Bacillati</taxon>
        <taxon>Actinomycetota</taxon>
        <taxon>Actinomycetes</taxon>
        <taxon>Micromonosporales</taxon>
        <taxon>Micromonosporaceae</taxon>
        <taxon>Micromonospora</taxon>
    </lineage>
</organism>
<dbReference type="InterPro" id="IPR004942">
    <property type="entry name" value="Roadblock/LAMTOR2_dom"/>
</dbReference>
<sequence>MRSNAPVERSQDLVWLLSGLAERVPHTRSALLLSSDGLPMAAHGLDRAGADHLAAISSGLFSLARSAGGSFDGGNGVRQVVAELDDALLFVTAAGSNAVLAVLAGREADVGVLGYEMSQMVKSVRPFLATPKRPGIASSDDIIR</sequence>
<feature type="domain" description="Roadblock/LAMTOR2" evidence="1">
    <location>
        <begin position="14"/>
        <end position="104"/>
    </location>
</feature>
<dbReference type="AlphaFoldDB" id="A0A317DR85"/>
<evidence type="ECO:0000313" key="2">
    <source>
        <dbReference type="EMBL" id="MDZ5494553.1"/>
    </source>
</evidence>
<dbReference type="Pfam" id="PF03259">
    <property type="entry name" value="Robl_LC7"/>
    <property type="match status" value="1"/>
</dbReference>
<dbReference type="PANTHER" id="PTHR36222">
    <property type="entry name" value="SERINE PROTEASE INHIBITOR RV3364C"/>
    <property type="match status" value="1"/>
</dbReference>
<name>A0A317DR85_9ACTN</name>
<accession>A0A317DR85</accession>
<proteinExistence type="predicted"/>
<dbReference type="EMBL" id="QGKS01000186">
    <property type="protein sequence ID" value="PWR15405.1"/>
    <property type="molecule type" value="Genomic_DNA"/>
</dbReference>
<dbReference type="Proteomes" id="UP001290101">
    <property type="component" value="Unassembled WGS sequence"/>
</dbReference>
<dbReference type="PANTHER" id="PTHR36222:SF1">
    <property type="entry name" value="SERINE PROTEASE INHIBITOR RV3364C"/>
    <property type="match status" value="1"/>
</dbReference>
<protein>
    <submittedName>
        <fullName evidence="3">Dynein regulation protein LC7</fullName>
    </submittedName>
    <submittedName>
        <fullName evidence="2">Roadblock/LC7 domain-containing protein</fullName>
    </submittedName>
</protein>
<keyword evidence="5" id="KW-1185">Reference proteome</keyword>
<dbReference type="RefSeq" id="WP_109801489.1">
    <property type="nucleotide sequence ID" value="NZ_JAXOTQ010000083.1"/>
</dbReference>
<evidence type="ECO:0000259" key="1">
    <source>
        <dbReference type="SMART" id="SM00960"/>
    </source>
</evidence>
<gene>
    <name evidence="3" type="ORF">DKT69_11150</name>
    <name evidence="2" type="ORF">U2F25_34795</name>
</gene>
<dbReference type="SUPFAM" id="SSF103196">
    <property type="entry name" value="Roadblock/LC7 domain"/>
    <property type="match status" value="1"/>
</dbReference>
<dbReference type="OrthoDB" id="5187023at2"/>
<dbReference type="Gene3D" id="3.30.450.30">
    <property type="entry name" value="Dynein light chain 2a, cytoplasmic"/>
    <property type="match status" value="1"/>
</dbReference>
<dbReference type="EMBL" id="JAXOTQ010000083">
    <property type="protein sequence ID" value="MDZ5494553.1"/>
    <property type="molecule type" value="Genomic_DNA"/>
</dbReference>
<evidence type="ECO:0000313" key="4">
    <source>
        <dbReference type="Proteomes" id="UP000246050"/>
    </source>
</evidence>
<reference evidence="2 5" key="2">
    <citation type="submission" date="2023-12" db="EMBL/GenBank/DDBJ databases">
        <title>Micromonospora sp. nov., isolated from Atacama Desert.</title>
        <authorList>
            <person name="Carro L."/>
            <person name="Golinska P."/>
            <person name="Klenk H.-P."/>
            <person name="Goodfellow M."/>
        </authorList>
    </citation>
    <scope>NUCLEOTIDE SEQUENCE [LARGE SCALE GENOMIC DNA]</scope>
    <source>
        <strain evidence="2 5">4G53</strain>
    </source>
</reference>